<feature type="transmembrane region" description="Helical" evidence="6">
    <location>
        <begin position="118"/>
        <end position="140"/>
    </location>
</feature>
<feature type="transmembrane region" description="Helical" evidence="6">
    <location>
        <begin position="12"/>
        <end position="33"/>
    </location>
</feature>
<keyword evidence="5 6" id="KW-0472">Membrane</keyword>
<keyword evidence="4 6" id="KW-1133">Transmembrane helix</keyword>
<feature type="transmembrane region" description="Helical" evidence="6">
    <location>
        <begin position="296"/>
        <end position="315"/>
    </location>
</feature>
<comment type="similarity">
    <text evidence="2">Belongs to the TerC family.</text>
</comment>
<evidence type="ECO:0000313" key="7">
    <source>
        <dbReference type="EMBL" id="EXI90731.1"/>
    </source>
</evidence>
<dbReference type="PATRIC" id="fig|1454004.3.peg.611"/>
<organism evidence="7 8">
    <name type="scientific">Accumulibacter regalis</name>
    <dbReference type="NCBI Taxonomy" id="522306"/>
    <lineage>
        <taxon>Bacteria</taxon>
        <taxon>Pseudomonadati</taxon>
        <taxon>Pseudomonadota</taxon>
        <taxon>Betaproteobacteria</taxon>
        <taxon>Candidatus Accumulibacter</taxon>
    </lineage>
</organism>
<feature type="transmembrane region" description="Helical" evidence="6">
    <location>
        <begin position="239"/>
        <end position="259"/>
    </location>
</feature>
<gene>
    <name evidence="7" type="primary">alx_1</name>
    <name evidence="7" type="ORF">AW11_00589</name>
</gene>
<keyword evidence="3 6" id="KW-0812">Transmembrane</keyword>
<evidence type="ECO:0000256" key="6">
    <source>
        <dbReference type="SAM" id="Phobius"/>
    </source>
</evidence>
<name>A0A011PTJ8_ACCRE</name>
<evidence type="ECO:0000256" key="3">
    <source>
        <dbReference type="ARBA" id="ARBA00022692"/>
    </source>
</evidence>
<feature type="transmembrane region" description="Helical" evidence="6">
    <location>
        <begin position="209"/>
        <end position="233"/>
    </location>
</feature>
<accession>A0A011PTJ8</accession>
<dbReference type="STRING" id="1454004.AW11_00589"/>
<protein>
    <submittedName>
        <fullName evidence="7">Inner membrane protein alx</fullName>
    </submittedName>
</protein>
<evidence type="ECO:0000256" key="2">
    <source>
        <dbReference type="ARBA" id="ARBA00007511"/>
    </source>
</evidence>
<dbReference type="AlphaFoldDB" id="A0A011PTJ8"/>
<dbReference type="InterPro" id="IPR022369">
    <property type="entry name" value="Integral_membrane_TerC_rswitch"/>
</dbReference>
<evidence type="ECO:0000256" key="5">
    <source>
        <dbReference type="ARBA" id="ARBA00023136"/>
    </source>
</evidence>
<feature type="transmembrane region" description="Helical" evidence="6">
    <location>
        <begin position="146"/>
        <end position="166"/>
    </location>
</feature>
<evidence type="ECO:0000313" key="8">
    <source>
        <dbReference type="Proteomes" id="UP000022141"/>
    </source>
</evidence>
<reference evidence="7" key="1">
    <citation type="submission" date="2014-02" db="EMBL/GenBank/DDBJ databases">
        <title>Expanding our view of genomic diversity in Candidatus Accumulibacter clades.</title>
        <authorList>
            <person name="Skennerton C.T."/>
            <person name="Barr J.J."/>
            <person name="Slater F.R."/>
            <person name="Bond P.L."/>
            <person name="Tyson G.W."/>
        </authorList>
    </citation>
    <scope>NUCLEOTIDE SEQUENCE [LARGE SCALE GENOMIC DNA]</scope>
</reference>
<evidence type="ECO:0000256" key="1">
    <source>
        <dbReference type="ARBA" id="ARBA00004141"/>
    </source>
</evidence>
<feature type="transmembrane region" description="Helical" evidence="6">
    <location>
        <begin position="271"/>
        <end position="290"/>
    </location>
</feature>
<feature type="transmembrane region" description="Helical" evidence="6">
    <location>
        <begin position="45"/>
        <end position="67"/>
    </location>
</feature>
<dbReference type="NCBIfam" id="TIGR03718">
    <property type="entry name" value="R_switched_Alx"/>
    <property type="match status" value="1"/>
</dbReference>
<comment type="subcellular location">
    <subcellularLocation>
        <location evidence="1">Membrane</location>
        <topology evidence="1">Multi-pass membrane protein</topology>
    </subcellularLocation>
</comment>
<dbReference type="Proteomes" id="UP000022141">
    <property type="component" value="Unassembled WGS sequence"/>
</dbReference>
<sequence>MTANIDSFATGPMWVGFIAFVLGMLALDLFVFGGRKAHRVPVREALAWVIAWACLALAFAGLLWWYLNGTQGAEVAQRKTLEFLAGYLIEQSLSVDNMFVFVMIFGAFAVPPELQRRVLLYGVLGAIVMRAGMILAGVWLVSEFAWVLYVFGGFLVITGIKMLVFTGHEPDLEKNRLLRWLRGHLRITPRFHGEFFFVRQNGVLWATPMFLVLLLIEASDVLFAVDSIPAIFAVTTDPFIVFTSNIFAIMGLRALYFLLADMADRFHLLKYGLAIVLLFIGGKLLAMPWFHMPIAWSLAIVSGTILVSVVASLALSKPKALATGEET</sequence>
<evidence type="ECO:0000256" key="4">
    <source>
        <dbReference type="ARBA" id="ARBA00022989"/>
    </source>
</evidence>
<dbReference type="InterPro" id="IPR005496">
    <property type="entry name" value="Integral_membrane_TerC"/>
</dbReference>
<dbReference type="GO" id="GO:0016020">
    <property type="term" value="C:membrane"/>
    <property type="evidence" value="ECO:0007669"/>
    <property type="project" value="UniProtKB-SubCell"/>
</dbReference>
<dbReference type="PANTHER" id="PTHR30238:SF0">
    <property type="entry name" value="THYLAKOID MEMBRANE PROTEIN TERC, CHLOROPLASTIC"/>
    <property type="match status" value="1"/>
</dbReference>
<keyword evidence="8" id="KW-1185">Reference proteome</keyword>
<dbReference type="PANTHER" id="PTHR30238">
    <property type="entry name" value="MEMBRANE BOUND PREDICTED REDOX MODULATOR"/>
    <property type="match status" value="1"/>
</dbReference>
<comment type="caution">
    <text evidence="7">The sequence shown here is derived from an EMBL/GenBank/DDBJ whole genome shotgun (WGS) entry which is preliminary data.</text>
</comment>
<dbReference type="EMBL" id="JEMY01000004">
    <property type="protein sequence ID" value="EXI90731.1"/>
    <property type="molecule type" value="Genomic_DNA"/>
</dbReference>
<dbReference type="eggNOG" id="COG0861">
    <property type="taxonomic scope" value="Bacteria"/>
</dbReference>
<dbReference type="Pfam" id="PF03741">
    <property type="entry name" value="TerC"/>
    <property type="match status" value="1"/>
</dbReference>
<proteinExistence type="inferred from homology"/>
<feature type="transmembrane region" description="Helical" evidence="6">
    <location>
        <begin position="87"/>
        <end position="111"/>
    </location>
</feature>